<proteinExistence type="predicted"/>
<evidence type="ECO:0000256" key="1">
    <source>
        <dbReference type="SAM" id="MobiDB-lite"/>
    </source>
</evidence>
<evidence type="ECO:0000313" key="2">
    <source>
        <dbReference type="EMBL" id="GFY50985.1"/>
    </source>
</evidence>
<dbReference type="OrthoDB" id="10288798at2759"/>
<dbReference type="AlphaFoldDB" id="A0A8X7C0P4"/>
<keyword evidence="3" id="KW-1185">Reference proteome</keyword>
<accession>A0A8X7C0P4</accession>
<feature type="region of interest" description="Disordered" evidence="1">
    <location>
        <begin position="50"/>
        <end position="98"/>
    </location>
</feature>
<organism evidence="2 3">
    <name type="scientific">Trichonephila inaurata madagascariensis</name>
    <dbReference type="NCBI Taxonomy" id="2747483"/>
    <lineage>
        <taxon>Eukaryota</taxon>
        <taxon>Metazoa</taxon>
        <taxon>Ecdysozoa</taxon>
        <taxon>Arthropoda</taxon>
        <taxon>Chelicerata</taxon>
        <taxon>Arachnida</taxon>
        <taxon>Araneae</taxon>
        <taxon>Araneomorphae</taxon>
        <taxon>Entelegynae</taxon>
        <taxon>Araneoidea</taxon>
        <taxon>Nephilidae</taxon>
        <taxon>Trichonephila</taxon>
        <taxon>Trichonephila inaurata</taxon>
    </lineage>
</organism>
<feature type="compositionally biased region" description="Polar residues" evidence="1">
    <location>
        <begin position="76"/>
        <end position="94"/>
    </location>
</feature>
<protein>
    <submittedName>
        <fullName evidence="2">Uncharacterized protein</fullName>
    </submittedName>
</protein>
<reference evidence="2" key="1">
    <citation type="submission" date="2020-08" db="EMBL/GenBank/DDBJ databases">
        <title>Multicomponent nature underlies the extraordinary mechanical properties of spider dragline silk.</title>
        <authorList>
            <person name="Kono N."/>
            <person name="Nakamura H."/>
            <person name="Mori M."/>
            <person name="Yoshida Y."/>
            <person name="Ohtoshi R."/>
            <person name="Malay A.D."/>
            <person name="Moran D.A.P."/>
            <person name="Tomita M."/>
            <person name="Numata K."/>
            <person name="Arakawa K."/>
        </authorList>
    </citation>
    <scope>NUCLEOTIDE SEQUENCE</scope>
</reference>
<dbReference type="EMBL" id="BMAV01007835">
    <property type="protein sequence ID" value="GFY50985.1"/>
    <property type="molecule type" value="Genomic_DNA"/>
</dbReference>
<sequence length="113" mass="12421">MTSGEKIRTRRAALFHTCDSCNEPSFNGQLKTGAALNSCAMGAGDSCERIRRFPGKRIGKTESGGRPSPKGERQTRQLSPRSGTLQRDGQISKLSTRKERGEFLGRSLAFLFE</sequence>
<name>A0A8X7C0P4_9ARAC</name>
<gene>
    <name evidence="2" type="ORF">TNIN_455721</name>
</gene>
<evidence type="ECO:0000313" key="3">
    <source>
        <dbReference type="Proteomes" id="UP000886998"/>
    </source>
</evidence>
<dbReference type="Proteomes" id="UP000886998">
    <property type="component" value="Unassembled WGS sequence"/>
</dbReference>
<comment type="caution">
    <text evidence="2">The sequence shown here is derived from an EMBL/GenBank/DDBJ whole genome shotgun (WGS) entry which is preliminary data.</text>
</comment>